<dbReference type="AlphaFoldDB" id="A0A8E6BAF5"/>
<dbReference type="EMBL" id="CP074694">
    <property type="protein sequence ID" value="QVL34857.1"/>
    <property type="molecule type" value="Genomic_DNA"/>
</dbReference>
<dbReference type="SFLD" id="SFLDG01069">
    <property type="entry name" value="UPF0313"/>
    <property type="match status" value="1"/>
</dbReference>
<organism evidence="9 10">
    <name type="scientific">Telmatocola sphagniphila</name>
    <dbReference type="NCBI Taxonomy" id="1123043"/>
    <lineage>
        <taxon>Bacteria</taxon>
        <taxon>Pseudomonadati</taxon>
        <taxon>Planctomycetota</taxon>
        <taxon>Planctomycetia</taxon>
        <taxon>Gemmatales</taxon>
        <taxon>Gemmataceae</taxon>
    </lineage>
</organism>
<proteinExistence type="inferred from homology"/>
<dbReference type="PROSITE" id="PS01278">
    <property type="entry name" value="MTTASE_RADICAL"/>
    <property type="match status" value="1"/>
</dbReference>
<keyword evidence="10" id="KW-1185">Reference proteome</keyword>
<dbReference type="GO" id="GO:0005506">
    <property type="term" value="F:iron ion binding"/>
    <property type="evidence" value="ECO:0007669"/>
    <property type="project" value="UniProtKB-UniRule"/>
</dbReference>
<dbReference type="InterPro" id="IPR013704">
    <property type="entry name" value="UPF0313_N"/>
</dbReference>
<protein>
    <submittedName>
        <fullName evidence="9">YgiQ family radical SAM protein</fullName>
    </submittedName>
</protein>
<evidence type="ECO:0000259" key="8">
    <source>
        <dbReference type="PROSITE" id="PS51918"/>
    </source>
</evidence>
<feature type="binding site" evidence="6">
    <location>
        <position position="340"/>
    </location>
    <ligand>
        <name>[4Fe-4S] cluster</name>
        <dbReference type="ChEBI" id="CHEBI:49883"/>
        <note>4Fe-4S-S-AdoMet</note>
    </ligand>
</feature>
<dbReference type="NCBIfam" id="TIGR03904">
    <property type="entry name" value="SAM_YgiQ"/>
    <property type="match status" value="1"/>
</dbReference>
<dbReference type="KEGG" id="tsph:KIH39_06055"/>
<dbReference type="SMART" id="SM00729">
    <property type="entry name" value="Elp3"/>
    <property type="match status" value="1"/>
</dbReference>
<evidence type="ECO:0000256" key="3">
    <source>
        <dbReference type="ARBA" id="ARBA00022723"/>
    </source>
</evidence>
<comment type="similarity">
    <text evidence="6">Belongs to the UPF0313 family.</text>
</comment>
<sequence>MTRATGRRSGAFAPTTGQEMAERGWDYVDVVFVTGDAYIDHPSFAMAILHRVLEEAGFRVAILSQPDWHSCEPWRQFGKPRLFFAISAGNMDSLINHYTANKKVRNDDAYSPGGKIGLRPDRATLPYCQRAREAFPGTPVIAGGVEASLRRLAHYDYWSDTVKRSILMDCKADLLVYGMGEKNILQIAKRLHAGQNLRDLRNLRGVAYALGARETEQTGFAELPETPLATTPGLKETAGEVDWKLWQKVPSFEEVKSQKDRFVDATRHIHLNTNPFNAAALIQMHDRQAVIATPPDYPLSESEMDSIYDLPYTRRPHPIYREPIPAFEMIKDSVTIMRGCFGGCTFCSITAHQGRIIQSRSQSSILTEIETMANDKDFKGIISDIGGATANMYQMRCTRPEIEAKCKRLSCIHPSICKLLGTDHKPTIELMRKAREVEGIRRVFVASGIRMDLAQLSPEYIDELAAHHVGGRLKVAPEHTHPDVLMRMKKPSIDNFGVFAGMFEKSSKKAKKPKQFLVPYFIASHPGSTIEEMIDLAIYLKRNGYRPDQVQDFIPAPFDIATCMWYTGIDPMTRKPVKIASKLSDRKLQRALLQLFKPENYFAVREALIEAKRTDLIGDGCDSLIPTNPPKEALDKRRRESQRITDGDHYHTVANSAQGEKPGERGANPLKSSGYRPQRKTQQRRQGKKNR</sequence>
<evidence type="ECO:0000256" key="7">
    <source>
        <dbReference type="SAM" id="MobiDB-lite"/>
    </source>
</evidence>
<dbReference type="InterPro" id="IPR022946">
    <property type="entry name" value="UPF0313"/>
</dbReference>
<evidence type="ECO:0000256" key="5">
    <source>
        <dbReference type="ARBA" id="ARBA00023014"/>
    </source>
</evidence>
<comment type="cofactor">
    <cofactor evidence="6">
        <name>[4Fe-4S] cluster</name>
        <dbReference type="ChEBI" id="CHEBI:49883"/>
    </cofactor>
    <text evidence="6">Binds 1 [4Fe-4S] cluster. The cluster is coordinated with 3 cysteines and an exchangeable S-adenosyl-L-methionine.</text>
</comment>
<dbReference type="PROSITE" id="PS51918">
    <property type="entry name" value="RADICAL_SAM"/>
    <property type="match status" value="1"/>
</dbReference>
<evidence type="ECO:0000256" key="4">
    <source>
        <dbReference type="ARBA" id="ARBA00023004"/>
    </source>
</evidence>
<keyword evidence="4 6" id="KW-0408">Iron</keyword>
<feature type="domain" description="Radical SAM core" evidence="8">
    <location>
        <begin position="326"/>
        <end position="599"/>
    </location>
</feature>
<dbReference type="RefSeq" id="WP_213500293.1">
    <property type="nucleotide sequence ID" value="NZ_CP074694.1"/>
</dbReference>
<dbReference type="HAMAP" id="MF_01251">
    <property type="entry name" value="UPF0313"/>
    <property type="match status" value="1"/>
</dbReference>
<evidence type="ECO:0000313" key="9">
    <source>
        <dbReference type="EMBL" id="QVL34857.1"/>
    </source>
</evidence>
<evidence type="ECO:0000256" key="6">
    <source>
        <dbReference type="HAMAP-Rule" id="MF_01251"/>
    </source>
</evidence>
<gene>
    <name evidence="9" type="ORF">KIH39_06055</name>
</gene>
<dbReference type="InterPro" id="IPR024560">
    <property type="entry name" value="UPF0313_C"/>
</dbReference>
<keyword evidence="3 6" id="KW-0479">Metal-binding</keyword>
<dbReference type="PANTHER" id="PTHR32331">
    <property type="entry name" value="UPF0313 PROTEIN YGIQ"/>
    <property type="match status" value="1"/>
</dbReference>
<dbReference type="SFLD" id="SFLDG01082">
    <property type="entry name" value="B12-binding_domain_containing"/>
    <property type="match status" value="1"/>
</dbReference>
<feature type="binding site" evidence="6">
    <location>
        <position position="344"/>
    </location>
    <ligand>
        <name>[4Fe-4S] cluster</name>
        <dbReference type="ChEBI" id="CHEBI:49883"/>
        <note>4Fe-4S-S-AdoMet</note>
    </ligand>
</feature>
<dbReference type="GO" id="GO:0003824">
    <property type="term" value="F:catalytic activity"/>
    <property type="evidence" value="ECO:0007669"/>
    <property type="project" value="InterPro"/>
</dbReference>
<dbReference type="SFLD" id="SFLDS00029">
    <property type="entry name" value="Radical_SAM"/>
    <property type="match status" value="1"/>
</dbReference>
<dbReference type="Proteomes" id="UP000676194">
    <property type="component" value="Chromosome"/>
</dbReference>
<evidence type="ECO:0000256" key="2">
    <source>
        <dbReference type="ARBA" id="ARBA00022691"/>
    </source>
</evidence>
<dbReference type="SUPFAM" id="SSF102114">
    <property type="entry name" value="Radical SAM enzymes"/>
    <property type="match status" value="1"/>
</dbReference>
<dbReference type="Pfam" id="PF11842">
    <property type="entry name" value="DUF3362"/>
    <property type="match status" value="1"/>
</dbReference>
<dbReference type="InterPro" id="IPR006638">
    <property type="entry name" value="Elp3/MiaA/NifB-like_rSAM"/>
</dbReference>
<keyword evidence="5 6" id="KW-0411">Iron-sulfur</keyword>
<keyword evidence="1 6" id="KW-0004">4Fe-4S</keyword>
<dbReference type="InterPro" id="IPR023404">
    <property type="entry name" value="rSAM_horseshoe"/>
</dbReference>
<name>A0A8E6BAF5_9BACT</name>
<feature type="compositionally biased region" description="Basic residues" evidence="7">
    <location>
        <begin position="677"/>
        <end position="691"/>
    </location>
</feature>
<reference evidence="9" key="1">
    <citation type="submission" date="2021-05" db="EMBL/GenBank/DDBJ databases">
        <title>Complete genome sequence of the cellulolytic planctomycete Telmatocola sphagniphila SP2T and characterization of the first cellulase from planctomycetes.</title>
        <authorList>
            <person name="Rakitin A.L."/>
            <person name="Beletsky A.V."/>
            <person name="Naumoff D.G."/>
            <person name="Kulichevskaya I.S."/>
            <person name="Mardanov A.V."/>
            <person name="Ravin N.V."/>
            <person name="Dedysh S.N."/>
        </authorList>
    </citation>
    <scope>NUCLEOTIDE SEQUENCE</scope>
    <source>
        <strain evidence="9">SP2T</strain>
    </source>
</reference>
<dbReference type="Gene3D" id="3.80.30.20">
    <property type="entry name" value="tm_1862 like domain"/>
    <property type="match status" value="1"/>
</dbReference>
<feature type="compositionally biased region" description="Basic and acidic residues" evidence="7">
    <location>
        <begin position="632"/>
        <end position="651"/>
    </location>
</feature>
<keyword evidence="2 6" id="KW-0949">S-adenosyl-L-methionine</keyword>
<evidence type="ECO:0000313" key="10">
    <source>
        <dbReference type="Proteomes" id="UP000676194"/>
    </source>
</evidence>
<feature type="binding site" evidence="6">
    <location>
        <position position="347"/>
    </location>
    <ligand>
        <name>[4Fe-4S] cluster</name>
        <dbReference type="ChEBI" id="CHEBI:49883"/>
        <note>4Fe-4S-S-AdoMet</note>
    </ligand>
</feature>
<dbReference type="GO" id="GO:0051539">
    <property type="term" value="F:4 iron, 4 sulfur cluster binding"/>
    <property type="evidence" value="ECO:0007669"/>
    <property type="project" value="UniProtKB-KW"/>
</dbReference>
<feature type="region of interest" description="Disordered" evidence="7">
    <location>
        <begin position="619"/>
        <end position="691"/>
    </location>
</feature>
<dbReference type="InterPro" id="IPR007197">
    <property type="entry name" value="rSAM"/>
</dbReference>
<evidence type="ECO:0000256" key="1">
    <source>
        <dbReference type="ARBA" id="ARBA00022485"/>
    </source>
</evidence>
<dbReference type="PANTHER" id="PTHR32331:SF0">
    <property type="entry name" value="UPF0313 PROTEIN YGIQ"/>
    <property type="match status" value="1"/>
</dbReference>
<accession>A0A8E6BAF5</accession>
<dbReference type="InterPro" id="IPR058240">
    <property type="entry name" value="rSAM_sf"/>
</dbReference>
<dbReference type="Pfam" id="PF04055">
    <property type="entry name" value="Radical_SAM"/>
    <property type="match status" value="1"/>
</dbReference>
<dbReference type="Pfam" id="PF08497">
    <property type="entry name" value="Radical_SAM_N"/>
    <property type="match status" value="1"/>
</dbReference>
<dbReference type="InterPro" id="IPR020612">
    <property type="entry name" value="Methylthiotransferase_CS"/>
</dbReference>